<evidence type="ECO:0000313" key="1">
    <source>
        <dbReference type="EMBL" id="CRK97136.1"/>
    </source>
</evidence>
<keyword evidence="2" id="KW-1185">Reference proteome</keyword>
<dbReference type="Proteomes" id="UP000183832">
    <property type="component" value="Unassembled WGS sequence"/>
</dbReference>
<reference evidence="1 2" key="1">
    <citation type="submission" date="2015-04" db="EMBL/GenBank/DDBJ databases">
        <authorList>
            <person name="Syromyatnikov M.Y."/>
            <person name="Popov V.N."/>
        </authorList>
    </citation>
    <scope>NUCLEOTIDE SEQUENCE [LARGE SCALE GENOMIC DNA]</scope>
</reference>
<accession>A0A1J1IA53</accession>
<evidence type="ECO:0000313" key="2">
    <source>
        <dbReference type="Proteomes" id="UP000183832"/>
    </source>
</evidence>
<sequence length="59" mass="6822">MEKGDVELEIISKTVLLTYTLDTQTEWTFKAVNCSSAYPLEIAVNEKISEVRNFQYHSH</sequence>
<name>A0A1J1IA53_9DIPT</name>
<protein>
    <submittedName>
        <fullName evidence="1">CLUMA_CG010533, isoform A</fullName>
    </submittedName>
</protein>
<dbReference type="AlphaFoldDB" id="A0A1J1IA53"/>
<proteinExistence type="predicted"/>
<gene>
    <name evidence="1" type="ORF">CLUMA_CG010533</name>
</gene>
<organism evidence="1 2">
    <name type="scientific">Clunio marinus</name>
    <dbReference type="NCBI Taxonomy" id="568069"/>
    <lineage>
        <taxon>Eukaryota</taxon>
        <taxon>Metazoa</taxon>
        <taxon>Ecdysozoa</taxon>
        <taxon>Arthropoda</taxon>
        <taxon>Hexapoda</taxon>
        <taxon>Insecta</taxon>
        <taxon>Pterygota</taxon>
        <taxon>Neoptera</taxon>
        <taxon>Endopterygota</taxon>
        <taxon>Diptera</taxon>
        <taxon>Nematocera</taxon>
        <taxon>Chironomoidea</taxon>
        <taxon>Chironomidae</taxon>
        <taxon>Clunio</taxon>
    </lineage>
</organism>
<dbReference type="EMBL" id="CVRI01000047">
    <property type="protein sequence ID" value="CRK97136.1"/>
    <property type="molecule type" value="Genomic_DNA"/>
</dbReference>